<proteinExistence type="predicted"/>
<dbReference type="Pfam" id="PF12686">
    <property type="entry name" value="DUF3800"/>
    <property type="match status" value="1"/>
</dbReference>
<dbReference type="InterPro" id="IPR024524">
    <property type="entry name" value="DUF3800"/>
</dbReference>
<evidence type="ECO:0000313" key="2">
    <source>
        <dbReference type="Proteomes" id="UP000468668"/>
    </source>
</evidence>
<evidence type="ECO:0000313" key="1">
    <source>
        <dbReference type="EMBL" id="KAB1640288.1"/>
    </source>
</evidence>
<dbReference type="RefSeq" id="WP_158049805.1">
    <property type="nucleotide sequence ID" value="NZ_WAJR01000015.1"/>
</dbReference>
<dbReference type="OrthoDB" id="1998596at2"/>
<keyword evidence="2" id="KW-1185">Reference proteome</keyword>
<dbReference type="GeneID" id="98658147"/>
<protein>
    <submittedName>
        <fullName evidence="1">DUF3800 domain-containing protein</fullName>
    </submittedName>
</protein>
<organism evidence="1 2">
    <name type="scientific">Ellagibacter isourolithinifaciens</name>
    <dbReference type="NCBI Taxonomy" id="2137581"/>
    <lineage>
        <taxon>Bacteria</taxon>
        <taxon>Bacillati</taxon>
        <taxon>Actinomycetota</taxon>
        <taxon>Coriobacteriia</taxon>
        <taxon>Eggerthellales</taxon>
        <taxon>Eggerthellaceae</taxon>
        <taxon>Ellagibacter</taxon>
    </lineage>
</organism>
<sequence>MNELSIFIDESGDVGPGSERYLVTLVFHNQAVDIYENIERYEQSIRNSGLAKTAFHFTPIIRGHDQYSLMEYRTRRKLFTAFAIFTEKIDFKYGTFAYLKREFPTQETLENKIRRDINLAIRNNLEFFQSFDAVKIYYDNGQKIVKRAIHSAIEGTISKEAIVYRDISPASYYLSQVADYVCGIELTAIRYQTHAAGNTEERFFGEWINFKKNYLKKIRRKRIG</sequence>
<dbReference type="Proteomes" id="UP000468668">
    <property type="component" value="Unassembled WGS sequence"/>
</dbReference>
<dbReference type="AlphaFoldDB" id="A0A6N6NQW2"/>
<comment type="caution">
    <text evidence="1">The sequence shown here is derived from an EMBL/GenBank/DDBJ whole genome shotgun (WGS) entry which is preliminary data.</text>
</comment>
<name>A0A6N6NQW2_9ACTN</name>
<reference evidence="1 2" key="1">
    <citation type="submission" date="2019-09" db="EMBL/GenBank/DDBJ databases">
        <title>Whole genome shotgun sequencing (WGS) of Ellagibacter isourolithinifaciens DSM 104140(T) and Adlercreutzia muris DSM 29508(T).</title>
        <authorList>
            <person name="Stoll D.A."/>
            <person name="Danylec N."/>
            <person name="Huch M."/>
        </authorList>
    </citation>
    <scope>NUCLEOTIDE SEQUENCE [LARGE SCALE GENOMIC DNA]</scope>
    <source>
        <strain evidence="1 2">DSM 104140</strain>
    </source>
</reference>
<dbReference type="EMBL" id="WAJR01000015">
    <property type="protein sequence ID" value="KAB1640288.1"/>
    <property type="molecule type" value="Genomic_DNA"/>
</dbReference>
<accession>A0A6N6NQW2</accession>
<gene>
    <name evidence="1" type="ORF">F8C90_06970</name>
</gene>